<protein>
    <submittedName>
        <fullName evidence="2">Uncharacterized protein</fullName>
    </submittedName>
</protein>
<keyword evidence="1" id="KW-0560">Oxidoreductase</keyword>
<reference evidence="2" key="1">
    <citation type="submission" date="2022-11" db="EMBL/GenBank/DDBJ databases">
        <authorList>
            <person name="Petersen C."/>
        </authorList>
    </citation>
    <scope>NUCLEOTIDE SEQUENCE</scope>
    <source>
        <strain evidence="2">IBT 30069</strain>
    </source>
</reference>
<organism evidence="2 3">
    <name type="scientific">Penicillium angulare</name>
    <dbReference type="NCBI Taxonomy" id="116970"/>
    <lineage>
        <taxon>Eukaryota</taxon>
        <taxon>Fungi</taxon>
        <taxon>Dikarya</taxon>
        <taxon>Ascomycota</taxon>
        <taxon>Pezizomycotina</taxon>
        <taxon>Eurotiomycetes</taxon>
        <taxon>Eurotiomycetidae</taxon>
        <taxon>Eurotiales</taxon>
        <taxon>Aspergillaceae</taxon>
        <taxon>Penicillium</taxon>
    </lineage>
</organism>
<proteinExistence type="predicted"/>
<sequence>MATPLKINIEHYAKPTGIFENRTLRTETLHKASELLQTNHDNYHIYIHNLGLHTIVALGGSAAQLQSAYDLAIDSQRPTRPPDVVRVLDMSNPVHFRKYLGRGNYYDDYFAFFQNEISRNGVSNTVNEFLFKGDDRAEDLFQRFFSGFLHSPIHLGYAIEFDQPLVAAEALALTAVHDAAFGSVLALIERSTDKSSRESLINIQEKLHGSDSLNRAMNFAYGVSQIRDGFLANAKEEFIQLIGSWKVNQDDLDEKTAETLNSACKES</sequence>
<dbReference type="Proteomes" id="UP001149165">
    <property type="component" value="Unassembled WGS sequence"/>
</dbReference>
<dbReference type="GO" id="GO:0016491">
    <property type="term" value="F:oxidoreductase activity"/>
    <property type="evidence" value="ECO:0007669"/>
    <property type="project" value="UniProtKB-KW"/>
</dbReference>
<gene>
    <name evidence="2" type="ORF">N7456_002784</name>
</gene>
<dbReference type="PANTHER" id="PTHR35870">
    <property type="entry name" value="PROTEIN, PUTATIVE (AFU_ORTHOLOGUE AFUA_5G03330)-RELATED"/>
    <property type="match status" value="1"/>
</dbReference>
<dbReference type="OrthoDB" id="10004862at2759"/>
<evidence type="ECO:0000256" key="1">
    <source>
        <dbReference type="ARBA" id="ARBA00023002"/>
    </source>
</evidence>
<evidence type="ECO:0000313" key="2">
    <source>
        <dbReference type="EMBL" id="KAJ5106109.1"/>
    </source>
</evidence>
<dbReference type="PANTHER" id="PTHR35870:SF1">
    <property type="entry name" value="PROTEIN, PUTATIVE (AFU_ORTHOLOGUE AFUA_5G03330)-RELATED"/>
    <property type="match status" value="1"/>
</dbReference>
<dbReference type="InterPro" id="IPR025337">
    <property type="entry name" value="Questin_oxidase-like"/>
</dbReference>
<name>A0A9W9KGX6_9EURO</name>
<evidence type="ECO:0000313" key="3">
    <source>
        <dbReference type="Proteomes" id="UP001149165"/>
    </source>
</evidence>
<dbReference type="AlphaFoldDB" id="A0A9W9KGX6"/>
<keyword evidence="3" id="KW-1185">Reference proteome</keyword>
<comment type="caution">
    <text evidence="2">The sequence shown here is derived from an EMBL/GenBank/DDBJ whole genome shotgun (WGS) entry which is preliminary data.</text>
</comment>
<dbReference type="Pfam" id="PF14027">
    <property type="entry name" value="Questin_oxidase"/>
    <property type="match status" value="1"/>
</dbReference>
<dbReference type="EMBL" id="JAPQKH010000003">
    <property type="protein sequence ID" value="KAJ5106109.1"/>
    <property type="molecule type" value="Genomic_DNA"/>
</dbReference>
<reference evidence="2" key="2">
    <citation type="journal article" date="2023" name="IMA Fungus">
        <title>Comparative genomic study of the Penicillium genus elucidates a diverse pangenome and 15 lateral gene transfer events.</title>
        <authorList>
            <person name="Petersen C."/>
            <person name="Sorensen T."/>
            <person name="Nielsen M.R."/>
            <person name="Sondergaard T.E."/>
            <person name="Sorensen J.L."/>
            <person name="Fitzpatrick D.A."/>
            <person name="Frisvad J.C."/>
            <person name="Nielsen K.L."/>
        </authorList>
    </citation>
    <scope>NUCLEOTIDE SEQUENCE</scope>
    <source>
        <strain evidence="2">IBT 30069</strain>
    </source>
</reference>
<accession>A0A9W9KGX6</accession>